<name>A0A8S5PV07_9CAUD</name>
<feature type="transmembrane region" description="Helical" evidence="1">
    <location>
        <begin position="7"/>
        <end position="27"/>
    </location>
</feature>
<protein>
    <submittedName>
        <fullName evidence="2">Uncharacterized protein</fullName>
    </submittedName>
</protein>
<keyword evidence="1" id="KW-0472">Membrane</keyword>
<keyword evidence="1" id="KW-0812">Transmembrane</keyword>
<feature type="transmembrane region" description="Helical" evidence="1">
    <location>
        <begin position="47"/>
        <end position="67"/>
    </location>
</feature>
<sequence>MKSNKLNYAICISTLLLSLLSIILVPLSLHSQVLLINSNTLSIKTSFGGEAFIPLVILIIGCFVLSFRDADELFFRKGPKAMIVVILTLNFIVVITTKIVF</sequence>
<keyword evidence="1" id="KW-1133">Transmembrane helix</keyword>
<accession>A0A8S5PV07</accession>
<dbReference type="EMBL" id="BK015503">
    <property type="protein sequence ID" value="DAE10116.1"/>
    <property type="molecule type" value="Genomic_DNA"/>
</dbReference>
<proteinExistence type="predicted"/>
<evidence type="ECO:0000313" key="2">
    <source>
        <dbReference type="EMBL" id="DAE10116.1"/>
    </source>
</evidence>
<feature type="transmembrane region" description="Helical" evidence="1">
    <location>
        <begin position="79"/>
        <end position="100"/>
    </location>
</feature>
<organism evidence="2">
    <name type="scientific">Siphoviridae sp. ctGuJ10</name>
    <dbReference type="NCBI Taxonomy" id="2825418"/>
    <lineage>
        <taxon>Viruses</taxon>
        <taxon>Duplodnaviria</taxon>
        <taxon>Heunggongvirae</taxon>
        <taxon>Uroviricota</taxon>
        <taxon>Caudoviricetes</taxon>
    </lineage>
</organism>
<reference evidence="2" key="1">
    <citation type="journal article" date="2021" name="Proc. Natl. Acad. Sci. U.S.A.">
        <title>A Catalog of Tens of Thousands of Viruses from Human Metagenomes Reveals Hidden Associations with Chronic Diseases.</title>
        <authorList>
            <person name="Tisza M.J."/>
            <person name="Buck C.B."/>
        </authorList>
    </citation>
    <scope>NUCLEOTIDE SEQUENCE</scope>
    <source>
        <strain evidence="2">CtGuJ10</strain>
    </source>
</reference>
<evidence type="ECO:0000256" key="1">
    <source>
        <dbReference type="SAM" id="Phobius"/>
    </source>
</evidence>